<dbReference type="Pfam" id="PF00753">
    <property type="entry name" value="Lactamase_B"/>
    <property type="match status" value="1"/>
</dbReference>
<dbReference type="PANTHER" id="PTHR42951:SF4">
    <property type="entry name" value="ACYL-COENZYME A THIOESTERASE MBLAC2"/>
    <property type="match status" value="1"/>
</dbReference>
<keyword evidence="4" id="KW-1185">Reference proteome</keyword>
<comment type="caution">
    <text evidence="3">The sequence shown here is derived from an EMBL/GenBank/DDBJ whole genome shotgun (WGS) entry which is preliminary data.</text>
</comment>
<sequence>MTKLLNWKRDRTPLHGEKSLFGDPAKFQRGLYEITEGVYAWMQPNGSWGESNAAMISSGGESLVFDSLFDLKLTANMLRHMEPITKNAPIRMLVNSHSNGDHTYGNELFKDATILASEKAAEEMPSEPASAATLLPVMGKAISCCGLGGMPMWPLRNMHRVGKYFQNMMLPYHHKGITLTLPTETFTGHYKGQIGSIPFELIEVGPAHTDGDIMLYLPDQKVLFAGDILFVEGLPAAWNPGLPHWPKVLEQIQAMDIETIIPGHGPIITKDGVDDVKSFFDVLLSKTEDLYKNGMKPTAIARHLLLEDRDFKPYLLWDCPERTVMATNTYTRVLDGNTKHYSGGDKVKVLYGTASLAYDLPQAEPKLLHVLR</sequence>
<dbReference type="RefSeq" id="WP_021100167.1">
    <property type="nucleotide sequence ID" value="NZ_KE557306.1"/>
</dbReference>
<evidence type="ECO:0000313" key="4">
    <source>
        <dbReference type="Proteomes" id="UP000015351"/>
    </source>
</evidence>
<protein>
    <recommendedName>
        <fullName evidence="2">Metallo-beta-lactamase domain-containing protein</fullName>
    </recommendedName>
</protein>
<dbReference type="PANTHER" id="PTHR42951">
    <property type="entry name" value="METALLO-BETA-LACTAMASE DOMAIN-CONTAINING"/>
    <property type="match status" value="1"/>
</dbReference>
<reference evidence="4" key="1">
    <citation type="journal article" date="2013" name="Stand. Genomic Sci.">
        <title>Genome sequence of the Litoreibacter arenae type strain (DSM 19593(T)), a member of the Roseobacter clade isolated from sea sand.</title>
        <authorList>
            <person name="Riedel T."/>
            <person name="Fiebig A."/>
            <person name="Petersen J."/>
            <person name="Gronow S."/>
            <person name="Kyrpides N.C."/>
            <person name="Goker M."/>
            <person name="Klenk H.P."/>
        </authorList>
    </citation>
    <scope>NUCLEOTIDE SEQUENCE [LARGE SCALE GENOMIC DNA]</scope>
    <source>
        <strain evidence="4">DSM 19593</strain>
    </source>
</reference>
<name>S9QFP2_9RHOB</name>
<evidence type="ECO:0000259" key="2">
    <source>
        <dbReference type="SMART" id="SM00849"/>
    </source>
</evidence>
<dbReference type="CDD" id="cd16282">
    <property type="entry name" value="metallo-hydrolase-like_MBL-fold"/>
    <property type="match status" value="1"/>
</dbReference>
<dbReference type="GO" id="GO:0017001">
    <property type="term" value="P:antibiotic catabolic process"/>
    <property type="evidence" value="ECO:0007669"/>
    <property type="project" value="UniProtKB-ARBA"/>
</dbReference>
<dbReference type="InterPro" id="IPR050855">
    <property type="entry name" value="NDM-1-like"/>
</dbReference>
<evidence type="ECO:0000313" key="3">
    <source>
        <dbReference type="EMBL" id="EPX80261.1"/>
    </source>
</evidence>
<dbReference type="OrthoDB" id="420651at2"/>
<comment type="similarity">
    <text evidence="1">Belongs to the metallo-beta-lactamase superfamily. Class-B beta-lactamase family.</text>
</comment>
<accession>S9QFP2</accession>
<proteinExistence type="inferred from homology"/>
<dbReference type="EMBL" id="AONI01000009">
    <property type="protein sequence ID" value="EPX80261.1"/>
    <property type="molecule type" value="Genomic_DNA"/>
</dbReference>
<dbReference type="SUPFAM" id="SSF56281">
    <property type="entry name" value="Metallo-hydrolase/oxidoreductase"/>
    <property type="match status" value="1"/>
</dbReference>
<dbReference type="PATRIC" id="fig|1123360.3.peg.1587"/>
<dbReference type="STRING" id="1123360.thalar_01601"/>
<organism evidence="3 4">
    <name type="scientific">Litoreibacter arenae DSM 19593</name>
    <dbReference type="NCBI Taxonomy" id="1123360"/>
    <lineage>
        <taxon>Bacteria</taxon>
        <taxon>Pseudomonadati</taxon>
        <taxon>Pseudomonadota</taxon>
        <taxon>Alphaproteobacteria</taxon>
        <taxon>Rhodobacterales</taxon>
        <taxon>Roseobacteraceae</taxon>
        <taxon>Litoreibacter</taxon>
    </lineage>
</organism>
<dbReference type="Proteomes" id="UP000015351">
    <property type="component" value="Unassembled WGS sequence"/>
</dbReference>
<dbReference type="AlphaFoldDB" id="S9QFP2"/>
<dbReference type="SMART" id="SM00849">
    <property type="entry name" value="Lactamase_B"/>
    <property type="match status" value="1"/>
</dbReference>
<evidence type="ECO:0000256" key="1">
    <source>
        <dbReference type="ARBA" id="ARBA00005250"/>
    </source>
</evidence>
<gene>
    <name evidence="3" type="ORF">thalar_01601</name>
</gene>
<dbReference type="eggNOG" id="COG0491">
    <property type="taxonomic scope" value="Bacteria"/>
</dbReference>
<dbReference type="InterPro" id="IPR036866">
    <property type="entry name" value="RibonucZ/Hydroxyglut_hydro"/>
</dbReference>
<dbReference type="InterPro" id="IPR001279">
    <property type="entry name" value="Metallo-B-lactamas"/>
</dbReference>
<dbReference type="HOGENOM" id="CLU_056342_1_1_5"/>
<dbReference type="Gene3D" id="3.60.15.10">
    <property type="entry name" value="Ribonuclease Z/Hydroxyacylglutathione hydrolase-like"/>
    <property type="match status" value="1"/>
</dbReference>
<feature type="domain" description="Metallo-beta-lactamase" evidence="2">
    <location>
        <begin position="50"/>
        <end position="264"/>
    </location>
</feature>